<evidence type="ECO:0000313" key="4">
    <source>
        <dbReference type="EMBL" id="RIH63809.1"/>
    </source>
</evidence>
<proteinExistence type="predicted"/>
<dbReference type="OrthoDB" id="9757939at2"/>
<protein>
    <recommendedName>
        <fullName evidence="6">Glycoside hydrolase family 127 protein</fullName>
    </recommendedName>
</protein>
<dbReference type="Pfam" id="PF20736">
    <property type="entry name" value="Glyco_hydro127M"/>
    <property type="match status" value="1"/>
</dbReference>
<dbReference type="Pfam" id="PF07944">
    <property type="entry name" value="Beta-AFase-like_GH127_cat"/>
    <property type="match status" value="1"/>
</dbReference>
<feature type="chain" id="PRO_5017256659" description="Glycoside hydrolase family 127 protein" evidence="1">
    <location>
        <begin position="20"/>
        <end position="628"/>
    </location>
</feature>
<feature type="signal peptide" evidence="1">
    <location>
        <begin position="1"/>
        <end position="19"/>
    </location>
</feature>
<keyword evidence="1" id="KW-0732">Signal</keyword>
<name>A0A399CWD2_9BACT</name>
<evidence type="ECO:0000259" key="3">
    <source>
        <dbReference type="Pfam" id="PF20736"/>
    </source>
</evidence>
<feature type="domain" description="Non-reducing end beta-L-arabinofuranosidase-like GH127 middle" evidence="3">
    <location>
        <begin position="420"/>
        <end position="515"/>
    </location>
</feature>
<feature type="domain" description="Non-reducing end beta-L-arabinofuranosidase-like GH127 catalytic" evidence="2">
    <location>
        <begin position="78"/>
        <end position="409"/>
    </location>
</feature>
<dbReference type="RefSeq" id="WP_119351267.1">
    <property type="nucleotide sequence ID" value="NZ_QWET01000016.1"/>
</dbReference>
<reference evidence="4 5" key="1">
    <citation type="journal article" date="2015" name="Int. J. Syst. Evol. Microbiol.">
        <title>Mariniphaga sediminis sp. nov., isolated from coastal sediment.</title>
        <authorList>
            <person name="Wang F.Q."/>
            <person name="Shen Q.Y."/>
            <person name="Chen G.J."/>
            <person name="Du Z.J."/>
        </authorList>
    </citation>
    <scope>NUCLEOTIDE SEQUENCE [LARGE SCALE GENOMIC DNA]</scope>
    <source>
        <strain evidence="4 5">SY21</strain>
    </source>
</reference>
<evidence type="ECO:0000313" key="5">
    <source>
        <dbReference type="Proteomes" id="UP000266441"/>
    </source>
</evidence>
<evidence type="ECO:0000259" key="2">
    <source>
        <dbReference type="Pfam" id="PF07944"/>
    </source>
</evidence>
<dbReference type="SUPFAM" id="SSF48208">
    <property type="entry name" value="Six-hairpin glycosidases"/>
    <property type="match status" value="1"/>
</dbReference>
<dbReference type="GO" id="GO:0005975">
    <property type="term" value="P:carbohydrate metabolic process"/>
    <property type="evidence" value="ECO:0007669"/>
    <property type="project" value="InterPro"/>
</dbReference>
<dbReference type="AlphaFoldDB" id="A0A399CWD2"/>
<keyword evidence="5" id="KW-1185">Reference proteome</keyword>
<dbReference type="PANTHER" id="PTHR43465:SF2">
    <property type="entry name" value="DUF1680 DOMAIN PROTEIN (AFU_ORTHOLOGUE AFUA_1G08910)"/>
    <property type="match status" value="1"/>
</dbReference>
<dbReference type="EMBL" id="QWET01000016">
    <property type="protein sequence ID" value="RIH63809.1"/>
    <property type="molecule type" value="Genomic_DNA"/>
</dbReference>
<accession>A0A399CWD2</accession>
<dbReference type="InterPro" id="IPR049174">
    <property type="entry name" value="Beta-AFase-like"/>
</dbReference>
<gene>
    <name evidence="4" type="ORF">D1164_17900</name>
</gene>
<dbReference type="InterPro" id="IPR012878">
    <property type="entry name" value="Beta-AFase-like_GH127_cat"/>
</dbReference>
<organism evidence="4 5">
    <name type="scientific">Mariniphaga sediminis</name>
    <dbReference type="NCBI Taxonomy" id="1628158"/>
    <lineage>
        <taxon>Bacteria</taxon>
        <taxon>Pseudomonadati</taxon>
        <taxon>Bacteroidota</taxon>
        <taxon>Bacteroidia</taxon>
        <taxon>Marinilabiliales</taxon>
        <taxon>Prolixibacteraceae</taxon>
        <taxon>Mariniphaga</taxon>
    </lineage>
</organism>
<dbReference type="Proteomes" id="UP000266441">
    <property type="component" value="Unassembled WGS sequence"/>
</dbReference>
<comment type="caution">
    <text evidence="4">The sequence shown here is derived from an EMBL/GenBank/DDBJ whole genome shotgun (WGS) entry which is preliminary data.</text>
</comment>
<dbReference type="InterPro" id="IPR008928">
    <property type="entry name" value="6-hairpin_glycosidase_sf"/>
</dbReference>
<sequence length="628" mass="71566">MKNLFITWLFVLFIGTAFAQGQKQNQPDSNNAIVDLLQPATASQIRGFLGEKLDASYYNRILAQDVERLISPFWNRTETSCWQSEFWGKWLTSAVLAYCYHPEPQLKDILDMAVEGLIATQSANGYIGNYADDWHLKNWDIWGRKYCLLGLLAYYNLRKDGTVLQAACNLADHLIKELADNKVLIVKQGNHRGMAASSILEPICLLFSRTKEKRYLEFAKEIVRQWEITDGPQLITKANVDVSKRFPKTTNWYGWEQGQKAYEMMSCYEGLLEFYRLTGKDEYKEAVEKTWENIRSTEINIVGSGASIECWFGGKELQSQPILHYQETCVTVTWIKLCQKLLRLTGEAKYADAIEQAYYNALLGSMKPDGAEWAMYSPLSGQRMVGSEQCGMGINCCKANGPRSLFSFPSTVAMGRNDGLQVNFYAKGAYVLQTPDGQKVKLVQETDYPISGKINIKIELPKSEEMAIRLRIPEWSKHSSLFVNEKSVPGITAGQYVVIQKKWKDKDKISLYLDMKGKIIKPGKQTENIAIVRGPIVFARDSRLLGSPLDAWLIPLTDKDGYLNLKMNEQKPQGFWMQCKVQCKYEPTQKGGDQQGQLTFCDYASAGNTFDERSRFRVWFPQLIDPRK</sequence>
<dbReference type="PANTHER" id="PTHR43465">
    <property type="entry name" value="DUF1680 DOMAIN PROTEIN (AFU_ORTHOLOGUE AFUA_1G08910)"/>
    <property type="match status" value="1"/>
</dbReference>
<dbReference type="InterPro" id="IPR049046">
    <property type="entry name" value="Beta-AFase-like_GH127_middle"/>
</dbReference>
<evidence type="ECO:0000256" key="1">
    <source>
        <dbReference type="SAM" id="SignalP"/>
    </source>
</evidence>
<evidence type="ECO:0008006" key="6">
    <source>
        <dbReference type="Google" id="ProtNLM"/>
    </source>
</evidence>